<keyword evidence="3" id="KW-1185">Reference proteome</keyword>
<accession>A0A084VWE6</accession>
<proteinExistence type="predicted"/>
<evidence type="ECO:0000313" key="3">
    <source>
        <dbReference type="Proteomes" id="UP000030765"/>
    </source>
</evidence>
<dbReference type="EMBL" id="ATLV01017581">
    <property type="status" value="NOT_ANNOTATED_CDS"/>
    <property type="molecule type" value="Genomic_DNA"/>
</dbReference>
<dbReference type="Proteomes" id="UP000030765">
    <property type="component" value="Unassembled WGS sequence"/>
</dbReference>
<reference evidence="1 3" key="1">
    <citation type="journal article" date="2014" name="BMC Genomics">
        <title>Genome sequence of Anopheles sinensis provides insight into genetics basis of mosquito competence for malaria parasites.</title>
        <authorList>
            <person name="Zhou D."/>
            <person name="Zhang D."/>
            <person name="Ding G."/>
            <person name="Shi L."/>
            <person name="Hou Q."/>
            <person name="Ye Y."/>
            <person name="Xu Y."/>
            <person name="Zhou H."/>
            <person name="Xiong C."/>
            <person name="Li S."/>
            <person name="Yu J."/>
            <person name="Hong S."/>
            <person name="Yu X."/>
            <person name="Zou P."/>
            <person name="Chen C."/>
            <person name="Chang X."/>
            <person name="Wang W."/>
            <person name="Lv Y."/>
            <person name="Sun Y."/>
            <person name="Ma L."/>
            <person name="Shen B."/>
            <person name="Zhu C."/>
        </authorList>
    </citation>
    <scope>NUCLEOTIDE SEQUENCE [LARGE SCALE GENOMIC DNA]</scope>
</reference>
<sequence>MSASRKLERNRFHGPSLECCHNVLDDSAFPGPSTSIRLRLLPATSARSVEMKHMNVEVLGRSVGWKIPVRQCVFAVLSRWCPNFVRRENRDATLICVV</sequence>
<reference evidence="2" key="2">
    <citation type="submission" date="2020-05" db="UniProtKB">
        <authorList>
            <consortium name="EnsemblMetazoa"/>
        </authorList>
    </citation>
    <scope>IDENTIFICATION</scope>
</reference>
<organism evidence="1">
    <name type="scientific">Anopheles sinensis</name>
    <name type="common">Mosquito</name>
    <dbReference type="NCBI Taxonomy" id="74873"/>
    <lineage>
        <taxon>Eukaryota</taxon>
        <taxon>Metazoa</taxon>
        <taxon>Ecdysozoa</taxon>
        <taxon>Arthropoda</taxon>
        <taxon>Hexapoda</taxon>
        <taxon>Insecta</taxon>
        <taxon>Pterygota</taxon>
        <taxon>Neoptera</taxon>
        <taxon>Endopterygota</taxon>
        <taxon>Diptera</taxon>
        <taxon>Nematocera</taxon>
        <taxon>Culicoidea</taxon>
        <taxon>Culicidae</taxon>
        <taxon>Anophelinae</taxon>
        <taxon>Anopheles</taxon>
    </lineage>
</organism>
<evidence type="ECO:0000313" key="2">
    <source>
        <dbReference type="EnsemblMetazoa" id="ASIC009972-PA"/>
    </source>
</evidence>
<protein>
    <submittedName>
        <fullName evidence="1 2">PA-phosphatase</fullName>
    </submittedName>
</protein>
<dbReference type="EnsemblMetazoa" id="ASIC009972-RA">
    <property type="protein sequence ID" value="ASIC009972-PA"/>
    <property type="gene ID" value="ASIC009972"/>
</dbReference>
<gene>
    <name evidence="1" type="ORF">ZHAS_00009972</name>
</gene>
<evidence type="ECO:0000313" key="1">
    <source>
        <dbReference type="EMBL" id="KFB42290.1"/>
    </source>
</evidence>
<dbReference type="VEuPathDB" id="VectorBase:ASIC009972"/>
<name>A0A084VWE6_ANOSI</name>
<dbReference type="AlphaFoldDB" id="A0A084VWE6"/>
<dbReference type="EMBL" id="KE525174">
    <property type="protein sequence ID" value="KFB42290.1"/>
    <property type="molecule type" value="Genomic_DNA"/>
</dbReference>